<dbReference type="EMBL" id="CM037015">
    <property type="protein sequence ID" value="KAH7682414.1"/>
    <property type="molecule type" value="Genomic_DNA"/>
</dbReference>
<protein>
    <submittedName>
        <fullName evidence="1">Uncharacterized protein</fullName>
    </submittedName>
</protein>
<evidence type="ECO:0000313" key="1">
    <source>
        <dbReference type="EMBL" id="KAH7682414.1"/>
    </source>
</evidence>
<accession>A0ACB7W434</accession>
<gene>
    <name evidence="1" type="ORF">IHE45_05G120100</name>
</gene>
<evidence type="ECO:0000313" key="2">
    <source>
        <dbReference type="Proteomes" id="UP000827976"/>
    </source>
</evidence>
<proteinExistence type="predicted"/>
<name>A0ACB7W434_DIOAL</name>
<keyword evidence="2" id="KW-1185">Reference proteome</keyword>
<comment type="caution">
    <text evidence="1">The sequence shown here is derived from an EMBL/GenBank/DDBJ whole genome shotgun (WGS) entry which is preliminary data.</text>
</comment>
<reference evidence="2" key="1">
    <citation type="journal article" date="2022" name="Nat. Commun.">
        <title>Chromosome evolution and the genetic basis of agronomically important traits in greater yam.</title>
        <authorList>
            <person name="Bredeson J.V."/>
            <person name="Lyons J.B."/>
            <person name="Oniyinde I.O."/>
            <person name="Okereke N.R."/>
            <person name="Kolade O."/>
            <person name="Nnabue I."/>
            <person name="Nwadili C.O."/>
            <person name="Hribova E."/>
            <person name="Parker M."/>
            <person name="Nwogha J."/>
            <person name="Shu S."/>
            <person name="Carlson J."/>
            <person name="Kariba R."/>
            <person name="Muthemba S."/>
            <person name="Knop K."/>
            <person name="Barton G.J."/>
            <person name="Sherwood A.V."/>
            <person name="Lopez-Montes A."/>
            <person name="Asiedu R."/>
            <person name="Jamnadass R."/>
            <person name="Muchugi A."/>
            <person name="Goodstein D."/>
            <person name="Egesi C.N."/>
            <person name="Featherston J."/>
            <person name="Asfaw A."/>
            <person name="Simpson G.G."/>
            <person name="Dolezel J."/>
            <person name="Hendre P.S."/>
            <person name="Van Deynze A."/>
            <person name="Kumar P.L."/>
            <person name="Obidiegwu J.E."/>
            <person name="Bhattacharjee R."/>
            <person name="Rokhsar D.S."/>
        </authorList>
    </citation>
    <scope>NUCLEOTIDE SEQUENCE [LARGE SCALE GENOMIC DNA]</scope>
    <source>
        <strain evidence="2">cv. TDa95/00328</strain>
    </source>
</reference>
<dbReference type="Proteomes" id="UP000827976">
    <property type="component" value="Chromosome 5"/>
</dbReference>
<sequence length="407" mass="46860">MIPTPLFPGIAPQLQVMQPFQSVVSSFWESGNVHDHAKSLRETIDLLQAMEKELEEVHQMRIISGNDAEGDEMQGMHLQIFETIKAKKISLDIQESLSLNAAKSVFFSLKNQLLPFSSIASGLAPWEERSATVKLAQKLQKHKRNKHWKKKKRKRVAEMLRKERENYDKADMEVAEWRAREIAKDIAKRKVEDMKAIAKLKANEEKKRLESELELILVIEKLQELRSIRIQKLKKQGHFLPEEDDKFLERVRAAVEEEERQAAALSEVCATKDAIAAAEGSRKVNQNPITEEKDINHDKSDSTTMQDRSNATGSERNLDVDEFVRRPAPDENPRERLTASYDSVTNLPFEFYHYYHGSNNDMGTLIEVRRMWDAYIRPGGSRIPGHWVQPPPPADEIWASYLVTRPK</sequence>
<organism evidence="1 2">
    <name type="scientific">Dioscorea alata</name>
    <name type="common">Purple yam</name>
    <dbReference type="NCBI Taxonomy" id="55571"/>
    <lineage>
        <taxon>Eukaryota</taxon>
        <taxon>Viridiplantae</taxon>
        <taxon>Streptophyta</taxon>
        <taxon>Embryophyta</taxon>
        <taxon>Tracheophyta</taxon>
        <taxon>Spermatophyta</taxon>
        <taxon>Magnoliopsida</taxon>
        <taxon>Liliopsida</taxon>
        <taxon>Dioscoreales</taxon>
        <taxon>Dioscoreaceae</taxon>
        <taxon>Dioscorea</taxon>
    </lineage>
</organism>